<evidence type="ECO:0000259" key="5">
    <source>
        <dbReference type="PROSITE" id="PS50887"/>
    </source>
</evidence>
<evidence type="ECO:0000256" key="3">
    <source>
        <dbReference type="PROSITE-ProRule" id="PRU00169"/>
    </source>
</evidence>
<dbReference type="PANTHER" id="PTHR45138">
    <property type="entry name" value="REGULATORY COMPONENTS OF SENSORY TRANSDUCTION SYSTEM"/>
    <property type="match status" value="1"/>
</dbReference>
<dbReference type="GO" id="GO:0000160">
    <property type="term" value="P:phosphorelay signal transduction system"/>
    <property type="evidence" value="ECO:0007669"/>
    <property type="project" value="InterPro"/>
</dbReference>
<dbReference type="Gene3D" id="3.30.70.270">
    <property type="match status" value="1"/>
</dbReference>
<dbReference type="AlphaFoldDB" id="A0A1S1MUA1"/>
<dbReference type="PROSITE" id="PS50110">
    <property type="entry name" value="RESPONSE_REGULATORY"/>
    <property type="match status" value="1"/>
</dbReference>
<keyword evidence="3" id="KW-0597">Phosphoprotein</keyword>
<evidence type="ECO:0000256" key="2">
    <source>
        <dbReference type="ARBA" id="ARBA00034247"/>
    </source>
</evidence>
<dbReference type="Gene3D" id="3.40.50.2300">
    <property type="match status" value="1"/>
</dbReference>
<evidence type="ECO:0000313" key="7">
    <source>
        <dbReference type="Proteomes" id="UP000179786"/>
    </source>
</evidence>
<dbReference type="GO" id="GO:0005886">
    <property type="term" value="C:plasma membrane"/>
    <property type="evidence" value="ECO:0007669"/>
    <property type="project" value="TreeGrafter"/>
</dbReference>
<dbReference type="OrthoDB" id="9812260at2"/>
<dbReference type="EC" id="2.7.7.65" evidence="1"/>
<dbReference type="SUPFAM" id="SSF55073">
    <property type="entry name" value="Nucleotide cyclase"/>
    <property type="match status" value="1"/>
</dbReference>
<dbReference type="InterPro" id="IPR043128">
    <property type="entry name" value="Rev_trsase/Diguanyl_cyclase"/>
</dbReference>
<dbReference type="PANTHER" id="PTHR45138:SF9">
    <property type="entry name" value="DIGUANYLATE CYCLASE DGCM-RELATED"/>
    <property type="match status" value="1"/>
</dbReference>
<dbReference type="InterPro" id="IPR029787">
    <property type="entry name" value="Nucleotide_cyclase"/>
</dbReference>
<name>A0A1S1MUA1_9GAMM</name>
<feature type="modified residue" description="4-aspartylphosphate" evidence="3">
    <location>
        <position position="54"/>
    </location>
</feature>
<dbReference type="GO" id="GO:0052621">
    <property type="term" value="F:diguanylate cyclase activity"/>
    <property type="evidence" value="ECO:0007669"/>
    <property type="project" value="UniProtKB-EC"/>
</dbReference>
<dbReference type="PROSITE" id="PS50887">
    <property type="entry name" value="GGDEF"/>
    <property type="match status" value="1"/>
</dbReference>
<comment type="catalytic activity">
    <reaction evidence="2">
        <text>2 GTP = 3',3'-c-di-GMP + 2 diphosphate</text>
        <dbReference type="Rhea" id="RHEA:24898"/>
        <dbReference type="ChEBI" id="CHEBI:33019"/>
        <dbReference type="ChEBI" id="CHEBI:37565"/>
        <dbReference type="ChEBI" id="CHEBI:58805"/>
        <dbReference type="EC" id="2.7.7.65"/>
    </reaction>
</comment>
<keyword evidence="7" id="KW-1185">Reference proteome</keyword>
<reference evidence="6 7" key="1">
    <citation type="submission" date="2016-09" db="EMBL/GenBank/DDBJ databases">
        <title>Pseudoalteromonas amylolytica sp. nov., isolated from the surface seawater.</title>
        <authorList>
            <person name="Wu Y.-H."/>
            <person name="Cheng H."/>
            <person name="Jin X.-B."/>
            <person name="Wang C.-S."/>
            <person name="Xu X.-W."/>
        </authorList>
    </citation>
    <scope>NUCLEOTIDE SEQUENCE [LARGE SCALE GENOMIC DNA]</scope>
    <source>
        <strain evidence="6 7">JW1</strain>
    </source>
</reference>
<dbReference type="GO" id="GO:0043709">
    <property type="term" value="P:cell adhesion involved in single-species biofilm formation"/>
    <property type="evidence" value="ECO:0007669"/>
    <property type="project" value="TreeGrafter"/>
</dbReference>
<dbReference type="STRING" id="1859457.BET10_12770"/>
<proteinExistence type="predicted"/>
<feature type="domain" description="GGDEF" evidence="5">
    <location>
        <begin position="164"/>
        <end position="300"/>
    </location>
</feature>
<protein>
    <recommendedName>
        <fullName evidence="1">diguanylate cyclase</fullName>
        <ecNumber evidence="1">2.7.7.65</ecNumber>
    </recommendedName>
</protein>
<organism evidence="6 7">
    <name type="scientific">Pseudoalteromonas amylolytica</name>
    <dbReference type="NCBI Taxonomy" id="1859457"/>
    <lineage>
        <taxon>Bacteria</taxon>
        <taxon>Pseudomonadati</taxon>
        <taxon>Pseudomonadota</taxon>
        <taxon>Gammaproteobacteria</taxon>
        <taxon>Alteromonadales</taxon>
        <taxon>Pseudoalteromonadaceae</taxon>
        <taxon>Pseudoalteromonas</taxon>
    </lineage>
</organism>
<dbReference type="Proteomes" id="UP000179786">
    <property type="component" value="Unassembled WGS sequence"/>
</dbReference>
<dbReference type="InterPro" id="IPR011006">
    <property type="entry name" value="CheY-like_superfamily"/>
</dbReference>
<dbReference type="SMART" id="SM00267">
    <property type="entry name" value="GGDEF"/>
    <property type="match status" value="1"/>
</dbReference>
<evidence type="ECO:0000259" key="4">
    <source>
        <dbReference type="PROSITE" id="PS50110"/>
    </source>
</evidence>
<dbReference type="RefSeq" id="WP_070985632.1">
    <property type="nucleotide sequence ID" value="NZ_MKJU01000026.1"/>
</dbReference>
<accession>A0A1S1MUA1</accession>
<dbReference type="InterPro" id="IPR001789">
    <property type="entry name" value="Sig_transdc_resp-reg_receiver"/>
</dbReference>
<dbReference type="Pfam" id="PF00072">
    <property type="entry name" value="Response_reg"/>
    <property type="match status" value="1"/>
</dbReference>
<evidence type="ECO:0000256" key="1">
    <source>
        <dbReference type="ARBA" id="ARBA00012528"/>
    </source>
</evidence>
<dbReference type="SMART" id="SM00448">
    <property type="entry name" value="REC"/>
    <property type="match status" value="1"/>
</dbReference>
<sequence>MHSNAQVLVVDSDPLNRVVLENTLSEDCLVALQDNCEDAISFIASHKVDLIITDITLVDAQGVPFIQRLKDHTDTYKIPVIIVSSSNSYSDEVKGLQMGAVDYITKPFSPLIVRARVRIHLVLKQKSDLLEELASIDGLTELPNRRLFDKHLAQQWQACHSQGKTLGIVLVDIDYFKAYNDVYGYGAGDECLIKVARSLKETVDAQQGFIARFDGVRFAVVLAGCSIEQVEALSHLMHDAIDKLLLPHKSSPICAHVSISTGMVLVEKEFSFGVAKCLQYADNALMQAHVNQERMVLLMR</sequence>
<dbReference type="SUPFAM" id="SSF52172">
    <property type="entry name" value="CheY-like"/>
    <property type="match status" value="1"/>
</dbReference>
<dbReference type="InterPro" id="IPR050469">
    <property type="entry name" value="Diguanylate_Cyclase"/>
</dbReference>
<comment type="caution">
    <text evidence="6">The sequence shown here is derived from an EMBL/GenBank/DDBJ whole genome shotgun (WGS) entry which is preliminary data.</text>
</comment>
<dbReference type="CDD" id="cd01949">
    <property type="entry name" value="GGDEF"/>
    <property type="match status" value="1"/>
</dbReference>
<dbReference type="EMBL" id="MKJU01000026">
    <property type="protein sequence ID" value="OHU90269.1"/>
    <property type="molecule type" value="Genomic_DNA"/>
</dbReference>
<feature type="domain" description="Response regulatory" evidence="4">
    <location>
        <begin position="6"/>
        <end position="121"/>
    </location>
</feature>
<evidence type="ECO:0000313" key="6">
    <source>
        <dbReference type="EMBL" id="OHU90269.1"/>
    </source>
</evidence>
<dbReference type="NCBIfam" id="TIGR00254">
    <property type="entry name" value="GGDEF"/>
    <property type="match status" value="1"/>
</dbReference>
<dbReference type="Pfam" id="PF00990">
    <property type="entry name" value="GGDEF"/>
    <property type="match status" value="1"/>
</dbReference>
<gene>
    <name evidence="6" type="ORF">BET10_12770</name>
</gene>
<dbReference type="GO" id="GO:1902201">
    <property type="term" value="P:negative regulation of bacterial-type flagellum-dependent cell motility"/>
    <property type="evidence" value="ECO:0007669"/>
    <property type="project" value="TreeGrafter"/>
</dbReference>
<dbReference type="InterPro" id="IPR000160">
    <property type="entry name" value="GGDEF_dom"/>
</dbReference>